<gene>
    <name evidence="1" type="ORF">C0068_02460</name>
    <name evidence="2" type="ORF">D0911_12950</name>
</gene>
<evidence type="ECO:0000313" key="3">
    <source>
        <dbReference type="Proteomes" id="UP000237222"/>
    </source>
</evidence>
<dbReference type="OrthoDB" id="3785202at2"/>
<dbReference type="Proteomes" id="UP000274695">
    <property type="component" value="Unassembled WGS sequence"/>
</dbReference>
<keyword evidence="4" id="KW-1185">Reference proteome</keyword>
<dbReference type="RefSeq" id="WP_103682909.1">
    <property type="nucleotide sequence ID" value="NZ_PQGG01000007.1"/>
</dbReference>
<comment type="caution">
    <text evidence="1">The sequence shown here is derived from an EMBL/GenBank/DDBJ whole genome shotgun (WGS) entry which is preliminary data.</text>
</comment>
<evidence type="ECO:0000313" key="1">
    <source>
        <dbReference type="EMBL" id="POP54149.1"/>
    </source>
</evidence>
<reference evidence="2 4" key="2">
    <citation type="submission" date="2018-10" db="EMBL/GenBank/DDBJ databases">
        <title>Draft genome sequence of Zhongshania sp. DSW25-10.</title>
        <authorList>
            <person name="Oh J."/>
        </authorList>
    </citation>
    <scope>NUCLEOTIDE SEQUENCE [LARGE SCALE GENOMIC DNA]</scope>
    <source>
        <strain evidence="2 4">DSW25-10</strain>
    </source>
</reference>
<evidence type="ECO:0000313" key="2">
    <source>
        <dbReference type="EMBL" id="RNL60904.1"/>
    </source>
</evidence>
<dbReference type="AlphaFoldDB" id="A0A2S4HJL4"/>
<sequence>MGALIFIAVICLLSGLCIWLLMRLRQLRAHYTELSQRLEAQNQNLGISAPELKPLVGQRDATLITIELLNPLQLAAKQSWYAEQFGSVTPSLIRQKVYEQIRSNCLSSMTQQGVDAEVKIVHLK</sequence>
<dbReference type="EMBL" id="RHGB01000014">
    <property type="protein sequence ID" value="RNL60904.1"/>
    <property type="molecule type" value="Genomic_DNA"/>
</dbReference>
<accession>A0A2S4HJL4</accession>
<reference evidence="1" key="1">
    <citation type="submission" date="2018-01" db="EMBL/GenBank/DDBJ databases">
        <authorList>
            <person name="Yu X.-D."/>
        </authorList>
    </citation>
    <scope>NUCLEOTIDE SEQUENCE</scope>
    <source>
        <strain evidence="1">ZX-21</strain>
    </source>
</reference>
<name>A0A2S4HJL4_9GAMM</name>
<protein>
    <submittedName>
        <fullName evidence="1">Uncharacterized protein</fullName>
    </submittedName>
</protein>
<organism evidence="1 3">
    <name type="scientific">Zhongshania marina</name>
    <dbReference type="NCBI Taxonomy" id="2304603"/>
    <lineage>
        <taxon>Bacteria</taxon>
        <taxon>Pseudomonadati</taxon>
        <taxon>Pseudomonadota</taxon>
        <taxon>Gammaproteobacteria</taxon>
        <taxon>Cellvibrionales</taxon>
        <taxon>Spongiibacteraceae</taxon>
        <taxon>Zhongshania</taxon>
    </lineage>
</organism>
<dbReference type="Proteomes" id="UP000237222">
    <property type="component" value="Unassembled WGS sequence"/>
</dbReference>
<evidence type="ECO:0000313" key="4">
    <source>
        <dbReference type="Proteomes" id="UP000274695"/>
    </source>
</evidence>
<dbReference type="EMBL" id="PQGG01000007">
    <property type="protein sequence ID" value="POP54149.1"/>
    <property type="molecule type" value="Genomic_DNA"/>
</dbReference>
<proteinExistence type="predicted"/>